<reference evidence="2" key="1">
    <citation type="journal article" date="2016" name="Front. Microbiol.">
        <title>Complete Genome Sequence of Clostridium estertheticum DSM 8809, a Microbe Identified in Spoiled Vacuum Packed Beef.</title>
        <authorList>
            <person name="Yu Z."/>
            <person name="Gunn L."/>
            <person name="Brennan E."/>
            <person name="Reid R."/>
            <person name="Wall P.G."/>
            <person name="Gaora O.P."/>
            <person name="Hurley D."/>
            <person name="Bolton D."/>
            <person name="Fanning S."/>
        </authorList>
    </citation>
    <scope>NUCLEOTIDE SEQUENCE [LARGE SCALE GENOMIC DNA]</scope>
    <source>
        <strain evidence="2">DSM 8809</strain>
    </source>
</reference>
<evidence type="ECO:0000313" key="1">
    <source>
        <dbReference type="EMBL" id="APC40431.1"/>
    </source>
</evidence>
<dbReference type="OrthoDB" id="1909765at2"/>
<dbReference type="Proteomes" id="UP000182569">
    <property type="component" value="Chromosome"/>
</dbReference>
<accession>A0A1J0GGM5</accession>
<dbReference type="RefSeq" id="WP_071612721.1">
    <property type="nucleotide sequence ID" value="NZ_CP015756.1"/>
</dbReference>
<name>A0A1J0GGM5_9CLOT</name>
<dbReference type="AlphaFoldDB" id="A0A1J0GGM5"/>
<sequence>MIINFESKEGIEEKNVIKEIDIFNKLMINTIKANEREFEFKGHNYIVYSDGICVQTLINERVLYRIFVDEYKNNSFINDKVVNFI</sequence>
<keyword evidence="2" id="KW-1185">Reference proteome</keyword>
<protein>
    <submittedName>
        <fullName evidence="1">Uncharacterized protein</fullName>
    </submittedName>
</protein>
<organism evidence="1 2">
    <name type="scientific">Clostridium estertheticum subsp. estertheticum</name>
    <dbReference type="NCBI Taxonomy" id="1552"/>
    <lineage>
        <taxon>Bacteria</taxon>
        <taxon>Bacillati</taxon>
        <taxon>Bacillota</taxon>
        <taxon>Clostridia</taxon>
        <taxon>Eubacteriales</taxon>
        <taxon>Clostridiaceae</taxon>
        <taxon>Clostridium</taxon>
    </lineage>
</organism>
<proteinExistence type="predicted"/>
<gene>
    <name evidence="1" type="ORF">A7L45_10315</name>
</gene>
<dbReference type="KEGG" id="ceu:A7L45_10315"/>
<evidence type="ECO:0000313" key="2">
    <source>
        <dbReference type="Proteomes" id="UP000182569"/>
    </source>
</evidence>
<dbReference type="EMBL" id="CP015756">
    <property type="protein sequence ID" value="APC40431.1"/>
    <property type="molecule type" value="Genomic_DNA"/>
</dbReference>